<keyword evidence="6" id="KW-1185">Reference proteome</keyword>
<dbReference type="AlphaFoldDB" id="A0A127A8H8"/>
<protein>
    <submittedName>
        <fullName evidence="5">Cytochrome C</fullName>
    </submittedName>
</protein>
<dbReference type="PROSITE" id="PS51000">
    <property type="entry name" value="HTH_DEOR_2"/>
    <property type="match status" value="1"/>
</dbReference>
<dbReference type="Gene3D" id="3.40.50.1360">
    <property type="match status" value="1"/>
</dbReference>
<dbReference type="InterPro" id="IPR036390">
    <property type="entry name" value="WH_DNA-bd_sf"/>
</dbReference>
<evidence type="ECO:0000259" key="4">
    <source>
        <dbReference type="PROSITE" id="PS51000"/>
    </source>
</evidence>
<feature type="domain" description="HTH deoR-type" evidence="4">
    <location>
        <begin position="3"/>
        <end position="58"/>
    </location>
</feature>
<accession>A0A127A8H8</accession>
<dbReference type="InterPro" id="IPR001034">
    <property type="entry name" value="DeoR_HTH"/>
</dbReference>
<dbReference type="GO" id="GO:0003700">
    <property type="term" value="F:DNA-binding transcription factor activity"/>
    <property type="evidence" value="ECO:0007669"/>
    <property type="project" value="InterPro"/>
</dbReference>
<evidence type="ECO:0000256" key="3">
    <source>
        <dbReference type="ARBA" id="ARBA00023163"/>
    </source>
</evidence>
<name>A0A127A8H8_9MICC</name>
<dbReference type="PATRIC" id="fig|37927.3.peg.3397"/>
<dbReference type="PANTHER" id="PTHR30363">
    <property type="entry name" value="HTH-TYPE TRANSCRIPTIONAL REGULATOR SRLR-RELATED"/>
    <property type="match status" value="1"/>
</dbReference>
<dbReference type="InterPro" id="IPR037171">
    <property type="entry name" value="NagB/RpiA_transferase-like"/>
</dbReference>
<dbReference type="OrthoDB" id="7688673at2"/>
<dbReference type="STRING" id="37927.SA2016_3309"/>
<dbReference type="Gene3D" id="1.10.10.10">
    <property type="entry name" value="Winged helix-like DNA-binding domain superfamily/Winged helix DNA-binding domain"/>
    <property type="match status" value="1"/>
</dbReference>
<evidence type="ECO:0000256" key="2">
    <source>
        <dbReference type="ARBA" id="ARBA00023125"/>
    </source>
</evidence>
<sequence>MLAAARHTAILDAVQREGVVKVADLAQRLGVSAVTIRRDIDALSDAGLLTRVHGGVMVPGEGGTHEPGFALKSTQHLEAKEAIALEAAALVTEDMAVGVTAGSTTWVLAKALAAGPRITVLTNSVRVMEAFSTSTSGSTVLLTGGQRTPSDALVGPLATASIRRLHLDLLFLGVHGMDENAGFTTPNLLEAEANQAFAAAARRVVVVADHSKWGVQGIGSICGLEEADCLVTDSGLPRAAISHLRDRIPSVRVAGASAA</sequence>
<dbReference type="InterPro" id="IPR018356">
    <property type="entry name" value="Tscrpt_reg_HTH_DeoR_CS"/>
</dbReference>
<dbReference type="PANTHER" id="PTHR30363:SF44">
    <property type="entry name" value="AGA OPERON TRANSCRIPTIONAL REPRESSOR-RELATED"/>
    <property type="match status" value="1"/>
</dbReference>
<reference evidence="5 6" key="1">
    <citation type="submission" date="2016-02" db="EMBL/GenBank/DDBJ databases">
        <title>Complete genome of Sinomonas atrocyanea KCTC 3377.</title>
        <authorList>
            <person name="Kim K.M."/>
        </authorList>
    </citation>
    <scope>NUCLEOTIDE SEQUENCE [LARGE SCALE GENOMIC DNA]</scope>
    <source>
        <strain evidence="5 6">KCTC 3377</strain>
    </source>
</reference>
<dbReference type="SMART" id="SM01134">
    <property type="entry name" value="DeoRC"/>
    <property type="match status" value="1"/>
</dbReference>
<keyword evidence="1" id="KW-0805">Transcription regulation</keyword>
<keyword evidence="2" id="KW-0238">DNA-binding</keyword>
<gene>
    <name evidence="5" type="ORF">SA2016_3309</name>
</gene>
<dbReference type="EMBL" id="CP014518">
    <property type="protein sequence ID" value="AMM33972.1"/>
    <property type="molecule type" value="Genomic_DNA"/>
</dbReference>
<evidence type="ECO:0000313" key="6">
    <source>
        <dbReference type="Proteomes" id="UP000070134"/>
    </source>
</evidence>
<dbReference type="InterPro" id="IPR036388">
    <property type="entry name" value="WH-like_DNA-bd_sf"/>
</dbReference>
<dbReference type="Pfam" id="PF00455">
    <property type="entry name" value="DeoRC"/>
    <property type="match status" value="1"/>
</dbReference>
<proteinExistence type="predicted"/>
<dbReference type="SMART" id="SM00420">
    <property type="entry name" value="HTH_DEOR"/>
    <property type="match status" value="1"/>
</dbReference>
<dbReference type="Proteomes" id="UP000070134">
    <property type="component" value="Chromosome"/>
</dbReference>
<organism evidence="5 6">
    <name type="scientific">Sinomonas atrocyanea</name>
    <dbReference type="NCBI Taxonomy" id="37927"/>
    <lineage>
        <taxon>Bacteria</taxon>
        <taxon>Bacillati</taxon>
        <taxon>Actinomycetota</taxon>
        <taxon>Actinomycetes</taxon>
        <taxon>Micrococcales</taxon>
        <taxon>Micrococcaceae</taxon>
        <taxon>Sinomonas</taxon>
    </lineage>
</organism>
<keyword evidence="3" id="KW-0804">Transcription</keyword>
<dbReference type="Pfam" id="PF08220">
    <property type="entry name" value="HTH_DeoR"/>
    <property type="match status" value="1"/>
</dbReference>
<dbReference type="SUPFAM" id="SSF100950">
    <property type="entry name" value="NagB/RpiA/CoA transferase-like"/>
    <property type="match status" value="1"/>
</dbReference>
<dbReference type="PRINTS" id="PR00037">
    <property type="entry name" value="HTHLACR"/>
</dbReference>
<dbReference type="RefSeq" id="WP_066500139.1">
    <property type="nucleotide sequence ID" value="NZ_BJMO01000009.1"/>
</dbReference>
<evidence type="ECO:0000256" key="1">
    <source>
        <dbReference type="ARBA" id="ARBA00023015"/>
    </source>
</evidence>
<dbReference type="SUPFAM" id="SSF46785">
    <property type="entry name" value="Winged helix' DNA-binding domain"/>
    <property type="match status" value="1"/>
</dbReference>
<dbReference type="PROSITE" id="PS00894">
    <property type="entry name" value="HTH_DEOR_1"/>
    <property type="match status" value="1"/>
</dbReference>
<dbReference type="InterPro" id="IPR014036">
    <property type="entry name" value="DeoR-like_C"/>
</dbReference>
<evidence type="ECO:0000313" key="5">
    <source>
        <dbReference type="EMBL" id="AMM33972.1"/>
    </source>
</evidence>
<dbReference type="GO" id="GO:0003677">
    <property type="term" value="F:DNA binding"/>
    <property type="evidence" value="ECO:0007669"/>
    <property type="project" value="UniProtKB-KW"/>
</dbReference>
<dbReference type="InterPro" id="IPR050313">
    <property type="entry name" value="Carb_Metab_HTH_regulators"/>
</dbReference>
<dbReference type="KEGG" id="satk:SA2016_3309"/>